<protein>
    <submittedName>
        <fullName evidence="3">Advanced glycosylation end product-specific receptor</fullName>
    </submittedName>
</protein>
<name>G3HZC4_CRIGR</name>
<keyword evidence="2" id="KW-0812">Transmembrane</keyword>
<evidence type="ECO:0000313" key="4">
    <source>
        <dbReference type="Proteomes" id="UP000001075"/>
    </source>
</evidence>
<gene>
    <name evidence="3" type="ORF">I79_016423</name>
</gene>
<keyword evidence="2" id="KW-0472">Membrane</keyword>
<keyword evidence="2" id="KW-1133">Transmembrane helix</keyword>
<dbReference type="InParanoid" id="G3HZC4"/>
<dbReference type="AlphaFoldDB" id="G3HZC4"/>
<reference evidence="4" key="1">
    <citation type="journal article" date="2011" name="Nat. Biotechnol.">
        <title>The genomic sequence of the Chinese hamster ovary (CHO)-K1 cell line.</title>
        <authorList>
            <person name="Xu X."/>
            <person name="Nagarajan H."/>
            <person name="Lewis N.E."/>
            <person name="Pan S."/>
            <person name="Cai Z."/>
            <person name="Liu X."/>
            <person name="Chen W."/>
            <person name="Xie M."/>
            <person name="Wang W."/>
            <person name="Hammond S."/>
            <person name="Andersen M.R."/>
            <person name="Neff N."/>
            <person name="Passarelli B."/>
            <person name="Koh W."/>
            <person name="Fan H.C."/>
            <person name="Wang J."/>
            <person name="Gui Y."/>
            <person name="Lee K.H."/>
            <person name="Betenbaugh M.J."/>
            <person name="Quake S.R."/>
            <person name="Famili I."/>
            <person name="Palsson B.O."/>
            <person name="Wang J."/>
        </authorList>
    </citation>
    <scope>NUCLEOTIDE SEQUENCE [LARGE SCALE GENOMIC DNA]</scope>
    <source>
        <strain evidence="4">CHO K1 cell line</strain>
    </source>
</reference>
<keyword evidence="3" id="KW-0675">Receptor</keyword>
<sequence length="65" mass="6869">MLALALGILGGLGIATLLIGAILWRKRQSRGEERKAPENPQDEEERAELNQSEDADAAENGAGGP</sequence>
<dbReference type="Proteomes" id="UP000001075">
    <property type="component" value="Unassembled WGS sequence"/>
</dbReference>
<evidence type="ECO:0000256" key="2">
    <source>
        <dbReference type="SAM" id="Phobius"/>
    </source>
</evidence>
<feature type="compositionally biased region" description="Acidic residues" evidence="1">
    <location>
        <begin position="40"/>
        <end position="57"/>
    </location>
</feature>
<dbReference type="EMBL" id="JH000969">
    <property type="protein sequence ID" value="EGV95249.1"/>
    <property type="molecule type" value="Genomic_DNA"/>
</dbReference>
<accession>G3HZC4</accession>
<dbReference type="STRING" id="10029.G3HZC4"/>
<feature type="transmembrane region" description="Helical" evidence="2">
    <location>
        <begin position="6"/>
        <end position="24"/>
    </location>
</feature>
<organism evidence="3 4">
    <name type="scientific">Cricetulus griseus</name>
    <name type="common">Chinese hamster</name>
    <name type="synonym">Cricetulus barabensis griseus</name>
    <dbReference type="NCBI Taxonomy" id="10029"/>
    <lineage>
        <taxon>Eukaryota</taxon>
        <taxon>Metazoa</taxon>
        <taxon>Chordata</taxon>
        <taxon>Craniata</taxon>
        <taxon>Vertebrata</taxon>
        <taxon>Euteleostomi</taxon>
        <taxon>Mammalia</taxon>
        <taxon>Eutheria</taxon>
        <taxon>Euarchontoglires</taxon>
        <taxon>Glires</taxon>
        <taxon>Rodentia</taxon>
        <taxon>Myomorpha</taxon>
        <taxon>Muroidea</taxon>
        <taxon>Cricetidae</taxon>
        <taxon>Cricetinae</taxon>
        <taxon>Cricetulus</taxon>
    </lineage>
</organism>
<feature type="region of interest" description="Disordered" evidence="1">
    <location>
        <begin position="28"/>
        <end position="65"/>
    </location>
</feature>
<proteinExistence type="predicted"/>
<evidence type="ECO:0000256" key="1">
    <source>
        <dbReference type="SAM" id="MobiDB-lite"/>
    </source>
</evidence>
<evidence type="ECO:0000313" key="3">
    <source>
        <dbReference type="EMBL" id="EGV95249.1"/>
    </source>
</evidence>